<dbReference type="Proteomes" id="UP000216188">
    <property type="component" value="Unassembled WGS sequence"/>
</dbReference>
<gene>
    <name evidence="1" type="ORF">CEV34_4388</name>
</gene>
<keyword evidence="2" id="KW-1185">Reference proteome</keyword>
<evidence type="ECO:0008006" key="3">
    <source>
        <dbReference type="Google" id="ProtNLM"/>
    </source>
</evidence>
<organism evidence="1 2">
    <name type="scientific">Brucella pseudogrignonensis</name>
    <dbReference type="NCBI Taxonomy" id="419475"/>
    <lineage>
        <taxon>Bacteria</taxon>
        <taxon>Pseudomonadati</taxon>
        <taxon>Pseudomonadota</taxon>
        <taxon>Alphaproteobacteria</taxon>
        <taxon>Hyphomicrobiales</taxon>
        <taxon>Brucellaceae</taxon>
        <taxon>Brucella/Ochrobactrum group</taxon>
        <taxon>Brucella</taxon>
    </lineage>
</organism>
<sequence>MRAESVNVCYVALETSQRTWLIGYLLLCSDMVQTTAVAGGLPELFCRRLQKSKP</sequence>
<reference evidence="1 2" key="1">
    <citation type="submission" date="2017-07" db="EMBL/GenBank/DDBJ databases">
        <title>Phylogenetic study on the rhizospheric bacterium Ochrobactrum sp. A44.</title>
        <authorList>
            <person name="Krzyzanowska D.M."/>
            <person name="Ossowicki A."/>
            <person name="Rajewska M."/>
            <person name="Maciag T."/>
            <person name="Kaczynski Z."/>
            <person name="Czerwicka M."/>
            <person name="Jafra S."/>
        </authorList>
    </citation>
    <scope>NUCLEOTIDE SEQUENCE [LARGE SCALE GENOMIC DNA]</scope>
    <source>
        <strain evidence="1 2">CCUG 30717</strain>
    </source>
</reference>
<dbReference type="EMBL" id="NNRM01000044">
    <property type="protein sequence ID" value="OYR22556.1"/>
    <property type="molecule type" value="Genomic_DNA"/>
</dbReference>
<name>A0A256G6G5_9HYPH</name>
<evidence type="ECO:0000313" key="2">
    <source>
        <dbReference type="Proteomes" id="UP000216188"/>
    </source>
</evidence>
<evidence type="ECO:0000313" key="1">
    <source>
        <dbReference type="EMBL" id="OYR22556.1"/>
    </source>
</evidence>
<dbReference type="AlphaFoldDB" id="A0A256G6G5"/>
<protein>
    <recommendedName>
        <fullName evidence="3">Transposase</fullName>
    </recommendedName>
</protein>
<comment type="caution">
    <text evidence="1">The sequence shown here is derived from an EMBL/GenBank/DDBJ whole genome shotgun (WGS) entry which is preliminary data.</text>
</comment>
<accession>A0A256G6G5</accession>
<proteinExistence type="predicted"/>